<dbReference type="GO" id="GO:0006782">
    <property type="term" value="P:protoporphyrinogen IX biosynthetic process"/>
    <property type="evidence" value="ECO:0007669"/>
    <property type="project" value="TreeGrafter"/>
</dbReference>
<reference evidence="18 19" key="1">
    <citation type="journal article" date="2016" name="BMC Genomics">
        <title>Genomic analysis of the nitrate-respiring Sphingopyxis granuli (formerly Sphingomonas macrogoltabida) strain TFA.</title>
        <authorList>
            <person name="Garcia-Romero I."/>
            <person name="Perez-Pulido A.J."/>
            <person name="Gonzalez-Flores Y.E."/>
            <person name="Reyes-Ramirez F."/>
            <person name="Santero E."/>
            <person name="Floriano B."/>
        </authorList>
    </citation>
    <scope>NUCLEOTIDE SEQUENCE [LARGE SCALE GENOMIC DNA]</scope>
    <source>
        <strain evidence="18 19">TFA</strain>
    </source>
</reference>
<evidence type="ECO:0000256" key="3">
    <source>
        <dbReference type="ARBA" id="ARBA00005493"/>
    </source>
</evidence>
<evidence type="ECO:0000256" key="1">
    <source>
        <dbReference type="ARBA" id="ARBA00004496"/>
    </source>
</evidence>
<sequence length="437" mass="47542">MWPYHPDLLATPVPRYTSFPTAAEFTPDVGPDRFAEAVATATGDVSLYLHIPYCEHICWYCGCNTGAANKAQRLTSYLTALHREIALVAGLLPASTRVRRIAFGGGSPNAIAPTDFIHLMEALVIHFPLDDPTISIELDPRAMSPTWGDVVAGVGATQASLGVQTFAPHLQAAIGRIQPVETIEASVETLRRGGIRSLNFDLMYGLPGQTQEDLADTLDRTVRFGADRIALFGYAHVPHLIPRQRRIDDSALPGQAERFRMAALGHRTLVEAGYVPIGFDHFALPDDPIAQAARAGRLRRNFQGFTDDGAQALIGLGASAISSFPSLLAQNEKNSGRYRMLLSHDILPIALGKARDVEDRRRGAVISELLCHGRARADKPLVDEAWERLAPYVEAGLCTFDHGAVAIPPEGLPYARSIAAAFDPYRQHSPRRFSSAV</sequence>
<dbReference type="GO" id="GO:0051539">
    <property type="term" value="F:4 iron, 4 sulfur cluster binding"/>
    <property type="evidence" value="ECO:0007669"/>
    <property type="project" value="UniProtKB-KW"/>
</dbReference>
<feature type="binding site" evidence="15">
    <location>
        <position position="105"/>
    </location>
    <ligand>
        <name>S-adenosyl-L-methionine</name>
        <dbReference type="ChEBI" id="CHEBI:59789"/>
        <label>1</label>
    </ligand>
</feature>
<evidence type="ECO:0000256" key="2">
    <source>
        <dbReference type="ARBA" id="ARBA00004785"/>
    </source>
</evidence>
<dbReference type="Gene3D" id="3.30.750.200">
    <property type="match status" value="1"/>
</dbReference>
<keyword evidence="5 14" id="KW-0004">4Fe-4S</keyword>
<dbReference type="GO" id="GO:0005737">
    <property type="term" value="C:cytoplasm"/>
    <property type="evidence" value="ECO:0007669"/>
    <property type="project" value="UniProtKB-SubCell"/>
</dbReference>
<dbReference type="InterPro" id="IPR006638">
    <property type="entry name" value="Elp3/MiaA/NifB-like_rSAM"/>
</dbReference>
<keyword evidence="10 14" id="KW-0408">Iron</keyword>
<dbReference type="Proteomes" id="UP000058599">
    <property type="component" value="Chromosome"/>
</dbReference>
<feature type="binding site" evidence="16">
    <location>
        <position position="61"/>
    </location>
    <ligand>
        <name>[4Fe-4S] cluster</name>
        <dbReference type="ChEBI" id="CHEBI:49883"/>
        <note>4Fe-4S-S-AdoMet</note>
    </ligand>
</feature>
<feature type="domain" description="Radical SAM core" evidence="17">
    <location>
        <begin position="39"/>
        <end position="272"/>
    </location>
</feature>
<name>A0AA86GKX2_9SPHN</name>
<keyword evidence="11 14" id="KW-0411">Iron-sulfur</keyword>
<dbReference type="InterPro" id="IPR004558">
    <property type="entry name" value="Coprogen_oxidase_HemN"/>
</dbReference>
<dbReference type="AlphaFoldDB" id="A0AA86GKX2"/>
<evidence type="ECO:0000256" key="15">
    <source>
        <dbReference type="PIRSR" id="PIRSR000167-1"/>
    </source>
</evidence>
<feature type="binding site" evidence="16">
    <location>
        <position position="54"/>
    </location>
    <ligand>
        <name>[4Fe-4S] cluster</name>
        <dbReference type="ChEBI" id="CHEBI:49883"/>
        <note>4Fe-4S-S-AdoMet</note>
    </ligand>
</feature>
<evidence type="ECO:0000256" key="10">
    <source>
        <dbReference type="ARBA" id="ARBA00023004"/>
    </source>
</evidence>
<comment type="subunit">
    <text evidence="4">Monomer.</text>
</comment>
<comment type="similarity">
    <text evidence="3 14">Belongs to the anaerobic coproporphyrinogen-III oxidase family.</text>
</comment>
<evidence type="ECO:0000313" key="18">
    <source>
        <dbReference type="EMBL" id="AMG74819.1"/>
    </source>
</evidence>
<gene>
    <name evidence="18" type="primary">hemN2</name>
    <name evidence="18" type="ORF">SGRAN_2458</name>
</gene>
<keyword evidence="12 14" id="KW-0627">Porphyrin biosynthesis</keyword>
<evidence type="ECO:0000256" key="13">
    <source>
        <dbReference type="ARBA" id="ARBA00048321"/>
    </source>
</evidence>
<evidence type="ECO:0000256" key="14">
    <source>
        <dbReference type="PIRNR" id="PIRNR000167"/>
    </source>
</evidence>
<feature type="binding site" evidence="15">
    <location>
        <position position="137"/>
    </location>
    <ligand>
        <name>S-adenosyl-L-methionine</name>
        <dbReference type="ChEBI" id="CHEBI:59789"/>
        <label>1</label>
    </ligand>
</feature>
<dbReference type="InterPro" id="IPR034505">
    <property type="entry name" value="Coproporphyrinogen-III_oxidase"/>
</dbReference>
<accession>A0AA86GKX2</accession>
<keyword evidence="9 14" id="KW-0560">Oxidoreductase</keyword>
<dbReference type="PANTHER" id="PTHR13932:SF6">
    <property type="entry name" value="OXYGEN-INDEPENDENT COPROPORPHYRINOGEN III OXIDASE"/>
    <property type="match status" value="1"/>
</dbReference>
<dbReference type="SUPFAM" id="SSF102114">
    <property type="entry name" value="Radical SAM enzymes"/>
    <property type="match status" value="1"/>
</dbReference>
<evidence type="ECO:0000256" key="5">
    <source>
        <dbReference type="ARBA" id="ARBA00022485"/>
    </source>
</evidence>
<comment type="cofactor">
    <cofactor evidence="14 16">
        <name>[4Fe-4S] cluster</name>
        <dbReference type="ChEBI" id="CHEBI:49883"/>
    </cofactor>
    <text evidence="14 16">Binds 1 [4Fe-4S] cluster. The cluster is coordinated with 3 cysteines and an exchangeable S-adenosyl-L-methionine.</text>
</comment>
<dbReference type="PROSITE" id="PS51918">
    <property type="entry name" value="RADICAL_SAM"/>
    <property type="match status" value="1"/>
</dbReference>
<feature type="binding site" evidence="15">
    <location>
        <position position="48"/>
    </location>
    <ligand>
        <name>S-adenosyl-L-methionine</name>
        <dbReference type="ChEBI" id="CHEBI:59789"/>
        <label>1</label>
    </ligand>
</feature>
<keyword evidence="7 14" id="KW-0949">S-adenosyl-L-methionine</keyword>
<evidence type="ECO:0000256" key="9">
    <source>
        <dbReference type="ARBA" id="ARBA00023002"/>
    </source>
</evidence>
<dbReference type="Pfam" id="PF04055">
    <property type="entry name" value="Radical_SAM"/>
    <property type="match status" value="1"/>
</dbReference>
<feature type="binding site" evidence="15">
    <location>
        <position position="164"/>
    </location>
    <ligand>
        <name>S-adenosyl-L-methionine</name>
        <dbReference type="ChEBI" id="CHEBI:59789"/>
        <label>2</label>
    </ligand>
</feature>
<keyword evidence="19" id="KW-1185">Reference proteome</keyword>
<comment type="catalytic activity">
    <reaction evidence="13 14">
        <text>coproporphyrinogen III + 2 S-adenosyl-L-methionine = protoporphyrinogen IX + 2 5'-deoxyadenosine + 2 L-methionine + 2 CO2</text>
        <dbReference type="Rhea" id="RHEA:15425"/>
        <dbReference type="ChEBI" id="CHEBI:16526"/>
        <dbReference type="ChEBI" id="CHEBI:17319"/>
        <dbReference type="ChEBI" id="CHEBI:57307"/>
        <dbReference type="ChEBI" id="CHEBI:57309"/>
        <dbReference type="ChEBI" id="CHEBI:57844"/>
        <dbReference type="ChEBI" id="CHEBI:59789"/>
        <dbReference type="EC" id="1.3.98.3"/>
    </reaction>
</comment>
<keyword evidence="6 14" id="KW-0963">Cytoplasm</keyword>
<feature type="binding site" evidence="15">
    <location>
        <position position="321"/>
    </location>
    <ligand>
        <name>S-adenosyl-L-methionine</name>
        <dbReference type="ChEBI" id="CHEBI:59789"/>
        <label>1</label>
    </ligand>
</feature>
<organism evidence="18 19">
    <name type="scientific">Sphingopyxis granuli</name>
    <dbReference type="NCBI Taxonomy" id="267128"/>
    <lineage>
        <taxon>Bacteria</taxon>
        <taxon>Pseudomonadati</taxon>
        <taxon>Pseudomonadota</taxon>
        <taxon>Alphaproteobacteria</taxon>
        <taxon>Sphingomonadales</taxon>
        <taxon>Sphingomonadaceae</taxon>
        <taxon>Sphingopyxis</taxon>
    </lineage>
</organism>
<dbReference type="SFLD" id="SFLDG01065">
    <property type="entry name" value="anaerobic_coproporphyrinogen-I"/>
    <property type="match status" value="1"/>
</dbReference>
<dbReference type="PIRSF" id="PIRSF000167">
    <property type="entry name" value="HemN"/>
    <property type="match status" value="1"/>
</dbReference>
<dbReference type="GO" id="GO:0046872">
    <property type="term" value="F:metal ion binding"/>
    <property type="evidence" value="ECO:0007669"/>
    <property type="project" value="UniProtKB-KW"/>
</dbReference>
<dbReference type="SFLD" id="SFLDS00029">
    <property type="entry name" value="Radical_SAM"/>
    <property type="match status" value="1"/>
</dbReference>
<evidence type="ECO:0000256" key="4">
    <source>
        <dbReference type="ARBA" id="ARBA00011245"/>
    </source>
</evidence>
<dbReference type="InterPro" id="IPR058240">
    <property type="entry name" value="rSAM_sf"/>
</dbReference>
<dbReference type="InterPro" id="IPR007197">
    <property type="entry name" value="rSAM"/>
</dbReference>
<dbReference type="PANTHER" id="PTHR13932">
    <property type="entry name" value="COPROPORPHYRINIGEN III OXIDASE"/>
    <property type="match status" value="1"/>
</dbReference>
<dbReference type="NCBIfam" id="TIGR00538">
    <property type="entry name" value="hemN"/>
    <property type="match status" value="1"/>
</dbReference>
<evidence type="ECO:0000256" key="8">
    <source>
        <dbReference type="ARBA" id="ARBA00022723"/>
    </source>
</evidence>
<dbReference type="SMART" id="SM00729">
    <property type="entry name" value="Elp3"/>
    <property type="match status" value="1"/>
</dbReference>
<keyword evidence="8 14" id="KW-0479">Metal-binding</keyword>
<proteinExistence type="inferred from homology"/>
<evidence type="ECO:0000256" key="16">
    <source>
        <dbReference type="PIRSR" id="PIRSR000167-2"/>
    </source>
</evidence>
<feature type="binding site" evidence="15">
    <location>
        <position position="176"/>
    </location>
    <ligand>
        <name>S-adenosyl-L-methionine</name>
        <dbReference type="ChEBI" id="CHEBI:59789"/>
        <label>2</label>
    </ligand>
</feature>
<evidence type="ECO:0000256" key="6">
    <source>
        <dbReference type="ARBA" id="ARBA00022490"/>
    </source>
</evidence>
<dbReference type="RefSeq" id="WP_067184029.1">
    <property type="nucleotide sequence ID" value="NZ_CP012199.1"/>
</dbReference>
<feature type="binding site" evidence="16">
    <location>
        <position position="58"/>
    </location>
    <ligand>
        <name>[4Fe-4S] cluster</name>
        <dbReference type="ChEBI" id="CHEBI:49883"/>
        <note>4Fe-4S-S-AdoMet</note>
    </ligand>
</feature>
<feature type="binding site" evidence="15">
    <location>
        <position position="201"/>
    </location>
    <ligand>
        <name>S-adenosyl-L-methionine</name>
        <dbReference type="ChEBI" id="CHEBI:59789"/>
        <label>2</label>
    </ligand>
</feature>
<evidence type="ECO:0000256" key="12">
    <source>
        <dbReference type="ARBA" id="ARBA00023244"/>
    </source>
</evidence>
<dbReference type="GO" id="GO:0051989">
    <property type="term" value="F:coproporphyrinogen dehydrogenase activity"/>
    <property type="evidence" value="ECO:0007669"/>
    <property type="project" value="UniProtKB-EC"/>
</dbReference>
<evidence type="ECO:0000256" key="11">
    <source>
        <dbReference type="ARBA" id="ARBA00023014"/>
    </source>
</evidence>
<dbReference type="Gene3D" id="1.10.10.920">
    <property type="match status" value="1"/>
</dbReference>
<feature type="binding site" evidence="15">
    <location>
        <begin position="60"/>
        <end position="62"/>
    </location>
    <ligand>
        <name>S-adenosyl-L-methionine</name>
        <dbReference type="ChEBI" id="CHEBI:59789"/>
        <label>2</label>
    </ligand>
</feature>
<dbReference type="KEGG" id="sgi:SGRAN_2458"/>
<evidence type="ECO:0000313" key="19">
    <source>
        <dbReference type="Proteomes" id="UP000058599"/>
    </source>
</evidence>
<dbReference type="EMBL" id="CP012199">
    <property type="protein sequence ID" value="AMG74819.1"/>
    <property type="molecule type" value="Genomic_DNA"/>
</dbReference>
<protein>
    <recommendedName>
        <fullName evidence="14">Coproporphyrinogen-III oxidase</fullName>
        <ecNumber evidence="14">1.3.98.3</ecNumber>
    </recommendedName>
</protein>
<dbReference type="GO" id="GO:0004109">
    <property type="term" value="F:coproporphyrinogen oxidase activity"/>
    <property type="evidence" value="ECO:0007669"/>
    <property type="project" value="InterPro"/>
</dbReference>
<comment type="pathway">
    <text evidence="2 14">Porphyrin-containing compound metabolism; protoporphyrin-IX biosynthesis; protoporphyrinogen-IX from coproporphyrinogen-III (AdoMet route): step 1/1.</text>
</comment>
<dbReference type="EC" id="1.3.98.3" evidence="14"/>
<dbReference type="CDD" id="cd01335">
    <property type="entry name" value="Radical_SAM"/>
    <property type="match status" value="1"/>
</dbReference>
<evidence type="ECO:0000256" key="7">
    <source>
        <dbReference type="ARBA" id="ARBA00022691"/>
    </source>
</evidence>
<evidence type="ECO:0000259" key="17">
    <source>
        <dbReference type="PROSITE" id="PS51918"/>
    </source>
</evidence>
<feature type="binding site" evidence="15">
    <location>
        <position position="235"/>
    </location>
    <ligand>
        <name>S-adenosyl-L-methionine</name>
        <dbReference type="ChEBI" id="CHEBI:59789"/>
        <label>2</label>
    </ligand>
</feature>
<comment type="subcellular location">
    <subcellularLocation>
        <location evidence="1 14">Cytoplasm</location>
    </subcellularLocation>
</comment>